<evidence type="ECO:0000313" key="2">
    <source>
        <dbReference type="EMBL" id="ELU08951.1"/>
    </source>
</evidence>
<dbReference type="Proteomes" id="UP000014760">
    <property type="component" value="Unassembled WGS sequence"/>
</dbReference>
<dbReference type="EnsemblMetazoa" id="CapteT225727">
    <property type="protein sequence ID" value="CapteP225727"/>
    <property type="gene ID" value="CapteG225727"/>
</dbReference>
<proteinExistence type="predicted"/>
<reference evidence="3" key="3">
    <citation type="submission" date="2015-06" db="UniProtKB">
        <authorList>
            <consortium name="EnsemblMetazoa"/>
        </authorList>
    </citation>
    <scope>IDENTIFICATION</scope>
</reference>
<dbReference type="PANTHER" id="PTHR47385:SF24">
    <property type="entry name" value="MUSCLE-SPECIFIC PROTEIN 20"/>
    <property type="match status" value="1"/>
</dbReference>
<dbReference type="GO" id="GO:0015629">
    <property type="term" value="C:actin cytoskeleton"/>
    <property type="evidence" value="ECO:0007669"/>
    <property type="project" value="TreeGrafter"/>
</dbReference>
<reference evidence="2 4" key="2">
    <citation type="journal article" date="2013" name="Nature">
        <title>Insights into bilaterian evolution from three spiralian genomes.</title>
        <authorList>
            <person name="Simakov O."/>
            <person name="Marletaz F."/>
            <person name="Cho S.J."/>
            <person name="Edsinger-Gonzales E."/>
            <person name="Havlak P."/>
            <person name="Hellsten U."/>
            <person name="Kuo D.H."/>
            <person name="Larsson T."/>
            <person name="Lv J."/>
            <person name="Arendt D."/>
            <person name="Savage R."/>
            <person name="Osoegawa K."/>
            <person name="de Jong P."/>
            <person name="Grimwood J."/>
            <person name="Chapman J.A."/>
            <person name="Shapiro H."/>
            <person name="Aerts A."/>
            <person name="Otillar R.P."/>
            <person name="Terry A.Y."/>
            <person name="Boore J.L."/>
            <person name="Grigoriev I.V."/>
            <person name="Lindberg D.R."/>
            <person name="Seaver E.C."/>
            <person name="Weisblat D.A."/>
            <person name="Putnam N.H."/>
            <person name="Rokhsar D.S."/>
        </authorList>
    </citation>
    <scope>NUCLEOTIDE SEQUENCE</scope>
    <source>
        <strain evidence="2 4">I ESC-2004</strain>
    </source>
</reference>
<evidence type="ECO:0000313" key="3">
    <source>
        <dbReference type="EnsemblMetazoa" id="CapteP225727"/>
    </source>
</evidence>
<dbReference type="InterPro" id="IPR050606">
    <property type="entry name" value="Calponin-like"/>
</dbReference>
<dbReference type="Gene3D" id="1.10.418.10">
    <property type="entry name" value="Calponin-like domain"/>
    <property type="match status" value="1"/>
</dbReference>
<dbReference type="OrthoDB" id="21595at2759"/>
<evidence type="ECO:0000313" key="4">
    <source>
        <dbReference type="Proteomes" id="UP000014760"/>
    </source>
</evidence>
<dbReference type="SUPFAM" id="SSF47576">
    <property type="entry name" value="Calponin-homology domain, CH-domain"/>
    <property type="match status" value="1"/>
</dbReference>
<dbReference type="GO" id="GO:0007015">
    <property type="term" value="P:actin filament organization"/>
    <property type="evidence" value="ECO:0007669"/>
    <property type="project" value="TreeGrafter"/>
</dbReference>
<feature type="domain" description="Calponin-homology (CH)" evidence="1">
    <location>
        <begin position="52"/>
        <end position="166"/>
    </location>
</feature>
<accession>R7UZT5</accession>
<keyword evidence="4" id="KW-1185">Reference proteome</keyword>
<dbReference type="SMART" id="SM00033">
    <property type="entry name" value="CH"/>
    <property type="match status" value="1"/>
</dbReference>
<sequence>MAMILLGRKKCIEDEREGLYYGFEMDVRARKAGIALKAQKKLDDRYNEEEKLGTPDRLVAWMNAVLEGTHAPCPSSQWRKIHFYLRDGVVLCKFICKLRVAAGMDSVKFMANAHTPFVAMENISVFNKAAMDYGVEEEATFQSADLYEGQTKGALINVINCLNRLGFVANSKGFTPSYEFMPPPTHDDDHWTAKA</sequence>
<dbReference type="AlphaFoldDB" id="R7UZT5"/>
<dbReference type="STRING" id="283909.R7UZT5"/>
<dbReference type="InterPro" id="IPR036872">
    <property type="entry name" value="CH_dom_sf"/>
</dbReference>
<dbReference type="InterPro" id="IPR001715">
    <property type="entry name" value="CH_dom"/>
</dbReference>
<dbReference type="GO" id="GO:0051015">
    <property type="term" value="F:actin filament binding"/>
    <property type="evidence" value="ECO:0007669"/>
    <property type="project" value="TreeGrafter"/>
</dbReference>
<reference evidence="4" key="1">
    <citation type="submission" date="2012-12" db="EMBL/GenBank/DDBJ databases">
        <authorList>
            <person name="Hellsten U."/>
            <person name="Grimwood J."/>
            <person name="Chapman J.A."/>
            <person name="Shapiro H."/>
            <person name="Aerts A."/>
            <person name="Otillar R.P."/>
            <person name="Terry A.Y."/>
            <person name="Boore J.L."/>
            <person name="Simakov O."/>
            <person name="Marletaz F."/>
            <person name="Cho S.-J."/>
            <person name="Edsinger-Gonzales E."/>
            <person name="Havlak P."/>
            <person name="Kuo D.-H."/>
            <person name="Larsson T."/>
            <person name="Lv J."/>
            <person name="Arendt D."/>
            <person name="Savage R."/>
            <person name="Osoegawa K."/>
            <person name="de Jong P."/>
            <person name="Lindberg D.R."/>
            <person name="Seaver E.C."/>
            <person name="Weisblat D.A."/>
            <person name="Putnam N.H."/>
            <person name="Grigoriev I.V."/>
            <person name="Rokhsar D.S."/>
        </authorList>
    </citation>
    <scope>NUCLEOTIDE SEQUENCE</scope>
    <source>
        <strain evidence="4">I ESC-2004</strain>
    </source>
</reference>
<dbReference type="PANTHER" id="PTHR47385">
    <property type="entry name" value="CALPONIN"/>
    <property type="match status" value="1"/>
</dbReference>
<evidence type="ECO:0000259" key="1">
    <source>
        <dbReference type="PROSITE" id="PS50021"/>
    </source>
</evidence>
<protein>
    <recommendedName>
        <fullName evidence="1">Calponin-homology (CH) domain-containing protein</fullName>
    </recommendedName>
</protein>
<gene>
    <name evidence="2" type="ORF">CAPTEDRAFT_225727</name>
</gene>
<organism evidence="2">
    <name type="scientific">Capitella teleta</name>
    <name type="common">Polychaete worm</name>
    <dbReference type="NCBI Taxonomy" id="283909"/>
    <lineage>
        <taxon>Eukaryota</taxon>
        <taxon>Metazoa</taxon>
        <taxon>Spiralia</taxon>
        <taxon>Lophotrochozoa</taxon>
        <taxon>Annelida</taxon>
        <taxon>Polychaeta</taxon>
        <taxon>Sedentaria</taxon>
        <taxon>Scolecida</taxon>
        <taxon>Capitellidae</taxon>
        <taxon>Capitella</taxon>
    </lineage>
</organism>
<dbReference type="EMBL" id="KB298688">
    <property type="protein sequence ID" value="ELU08951.1"/>
    <property type="molecule type" value="Genomic_DNA"/>
</dbReference>
<dbReference type="PROSITE" id="PS50021">
    <property type="entry name" value="CH"/>
    <property type="match status" value="1"/>
</dbReference>
<dbReference type="HOGENOM" id="CLU_055232_3_0_1"/>
<dbReference type="Pfam" id="PF00307">
    <property type="entry name" value="CH"/>
    <property type="match status" value="1"/>
</dbReference>
<dbReference type="OMA" id="RYDQEEA"/>
<name>R7UZT5_CAPTE</name>
<dbReference type="EMBL" id="AMQN01001055">
    <property type="status" value="NOT_ANNOTATED_CDS"/>
    <property type="molecule type" value="Genomic_DNA"/>
</dbReference>